<dbReference type="CDD" id="cd01335">
    <property type="entry name" value="Radical_SAM"/>
    <property type="match status" value="1"/>
</dbReference>
<evidence type="ECO:0000256" key="4">
    <source>
        <dbReference type="ARBA" id="ARBA00023004"/>
    </source>
</evidence>
<reference evidence="8 9" key="1">
    <citation type="submission" date="2019-06" db="EMBL/GenBank/DDBJ databases">
        <title>Genomic Encyclopedia of Type Strains, Phase IV (KMG-V): Genome sequencing to study the core and pangenomes of soil and plant-associated prokaryotes.</title>
        <authorList>
            <person name="Whitman W."/>
        </authorList>
    </citation>
    <scope>NUCLEOTIDE SEQUENCE [LARGE SCALE GENOMIC DNA]</scope>
    <source>
        <strain evidence="8 9">BR 10355</strain>
    </source>
</reference>
<name>A0A560L0Q4_9BRAD</name>
<dbReference type="SUPFAM" id="SSF102114">
    <property type="entry name" value="Radical SAM enzymes"/>
    <property type="match status" value="1"/>
</dbReference>
<dbReference type="SFLD" id="SFLDG01082">
    <property type="entry name" value="B12-binding_domain_containing"/>
    <property type="match status" value="1"/>
</dbReference>
<evidence type="ECO:0000256" key="5">
    <source>
        <dbReference type="ARBA" id="ARBA00023014"/>
    </source>
</evidence>
<dbReference type="SFLD" id="SFLDS00029">
    <property type="entry name" value="Radical_SAM"/>
    <property type="match status" value="1"/>
</dbReference>
<dbReference type="AlphaFoldDB" id="A0A560L0Q4"/>
<evidence type="ECO:0000256" key="1">
    <source>
        <dbReference type="ARBA" id="ARBA00001966"/>
    </source>
</evidence>
<dbReference type="InterPro" id="IPR006158">
    <property type="entry name" value="Cobalamin-bd"/>
</dbReference>
<evidence type="ECO:0000313" key="9">
    <source>
        <dbReference type="Proteomes" id="UP000321304"/>
    </source>
</evidence>
<gene>
    <name evidence="8" type="ORF">FBZ93_12810</name>
</gene>
<feature type="domain" description="B12-binding" evidence="6">
    <location>
        <begin position="17"/>
        <end position="154"/>
    </location>
</feature>
<protein>
    <submittedName>
        <fullName evidence="8">Radical SAM superfamily enzyme YgiQ (UPF0313 family)</fullName>
    </submittedName>
</protein>
<keyword evidence="4" id="KW-0408">Iron</keyword>
<dbReference type="InterPro" id="IPR036724">
    <property type="entry name" value="Cobalamin-bd_sf"/>
</dbReference>
<keyword evidence="9" id="KW-1185">Reference proteome</keyword>
<feature type="domain" description="Radical SAM core" evidence="7">
    <location>
        <begin position="191"/>
        <end position="425"/>
    </location>
</feature>
<dbReference type="Gene3D" id="3.80.30.20">
    <property type="entry name" value="tm_1862 like domain"/>
    <property type="match status" value="1"/>
</dbReference>
<dbReference type="InterPro" id="IPR023404">
    <property type="entry name" value="rSAM_horseshoe"/>
</dbReference>
<keyword evidence="3" id="KW-0479">Metal-binding</keyword>
<dbReference type="EMBL" id="VITY01000028">
    <property type="protein sequence ID" value="TWB86770.1"/>
    <property type="molecule type" value="Genomic_DNA"/>
</dbReference>
<dbReference type="InterPro" id="IPR051198">
    <property type="entry name" value="BchE-like"/>
</dbReference>
<dbReference type="PROSITE" id="PS51332">
    <property type="entry name" value="B12_BINDING"/>
    <property type="match status" value="1"/>
</dbReference>
<dbReference type="SMART" id="SM00729">
    <property type="entry name" value="Elp3"/>
    <property type="match status" value="1"/>
</dbReference>
<dbReference type="SFLD" id="SFLDG01123">
    <property type="entry name" value="methyltransferase_(Class_B)"/>
    <property type="match status" value="1"/>
</dbReference>
<dbReference type="GO" id="GO:0003824">
    <property type="term" value="F:catalytic activity"/>
    <property type="evidence" value="ECO:0007669"/>
    <property type="project" value="InterPro"/>
</dbReference>
<dbReference type="RefSeq" id="WP_146993153.1">
    <property type="nucleotide sequence ID" value="NZ_VITY01000028.1"/>
</dbReference>
<organism evidence="8 9">
    <name type="scientific">Bradyrhizobium macuxiense</name>
    <dbReference type="NCBI Taxonomy" id="1755647"/>
    <lineage>
        <taxon>Bacteria</taxon>
        <taxon>Pseudomonadati</taxon>
        <taxon>Pseudomonadota</taxon>
        <taxon>Alphaproteobacteria</taxon>
        <taxon>Hyphomicrobiales</taxon>
        <taxon>Nitrobacteraceae</taxon>
        <taxon>Bradyrhizobium</taxon>
    </lineage>
</organism>
<accession>A0A560L0Q4</accession>
<dbReference type="InterPro" id="IPR006638">
    <property type="entry name" value="Elp3/MiaA/NifB-like_rSAM"/>
</dbReference>
<dbReference type="SUPFAM" id="SSF52242">
    <property type="entry name" value="Cobalamin (vitamin B12)-binding domain"/>
    <property type="match status" value="1"/>
</dbReference>
<evidence type="ECO:0000256" key="3">
    <source>
        <dbReference type="ARBA" id="ARBA00022723"/>
    </source>
</evidence>
<comment type="caution">
    <text evidence="8">The sequence shown here is derived from an EMBL/GenBank/DDBJ whole genome shotgun (WGS) entry which is preliminary data.</text>
</comment>
<dbReference type="Proteomes" id="UP000321304">
    <property type="component" value="Unassembled WGS sequence"/>
</dbReference>
<dbReference type="GO" id="GO:0051539">
    <property type="term" value="F:4 iron, 4 sulfur cluster binding"/>
    <property type="evidence" value="ECO:0007669"/>
    <property type="project" value="UniProtKB-KW"/>
</dbReference>
<keyword evidence="2" id="KW-0949">S-adenosyl-L-methionine</keyword>
<dbReference type="InterPro" id="IPR034466">
    <property type="entry name" value="Methyltransferase_Class_B"/>
</dbReference>
<proteinExistence type="predicted"/>
<dbReference type="OrthoDB" id="9801424at2"/>
<dbReference type="InterPro" id="IPR058240">
    <property type="entry name" value="rSAM_sf"/>
</dbReference>
<dbReference type="PROSITE" id="PS51918">
    <property type="entry name" value="RADICAL_SAM"/>
    <property type="match status" value="1"/>
</dbReference>
<comment type="cofactor">
    <cofactor evidence="1">
        <name>[4Fe-4S] cluster</name>
        <dbReference type="ChEBI" id="CHEBI:49883"/>
    </cofactor>
</comment>
<dbReference type="CDD" id="cd02068">
    <property type="entry name" value="radical_SAM_B12_BD"/>
    <property type="match status" value="1"/>
</dbReference>
<dbReference type="Pfam" id="PF02310">
    <property type="entry name" value="B12-binding"/>
    <property type="match status" value="1"/>
</dbReference>
<dbReference type="GO" id="GO:0046872">
    <property type="term" value="F:metal ion binding"/>
    <property type="evidence" value="ECO:0007669"/>
    <property type="project" value="UniProtKB-KW"/>
</dbReference>
<evidence type="ECO:0000313" key="8">
    <source>
        <dbReference type="EMBL" id="TWB86770.1"/>
    </source>
</evidence>
<evidence type="ECO:0000259" key="6">
    <source>
        <dbReference type="PROSITE" id="PS51332"/>
    </source>
</evidence>
<dbReference type="PANTHER" id="PTHR43409">
    <property type="entry name" value="ANAEROBIC MAGNESIUM-PROTOPORPHYRIN IX MONOMETHYL ESTER CYCLASE-RELATED"/>
    <property type="match status" value="1"/>
</dbReference>
<dbReference type="GO" id="GO:0031419">
    <property type="term" value="F:cobalamin binding"/>
    <property type="evidence" value="ECO:0007669"/>
    <property type="project" value="InterPro"/>
</dbReference>
<keyword evidence="5" id="KW-0411">Iron-sulfur</keyword>
<dbReference type="InterPro" id="IPR007197">
    <property type="entry name" value="rSAM"/>
</dbReference>
<evidence type="ECO:0000256" key="2">
    <source>
        <dbReference type="ARBA" id="ARBA00022691"/>
    </source>
</evidence>
<dbReference type="Gene3D" id="3.40.50.280">
    <property type="entry name" value="Cobalamin-binding domain"/>
    <property type="match status" value="1"/>
</dbReference>
<evidence type="ECO:0000259" key="7">
    <source>
        <dbReference type="PROSITE" id="PS51918"/>
    </source>
</evidence>
<dbReference type="Pfam" id="PF04055">
    <property type="entry name" value="Radical_SAM"/>
    <property type="match status" value="1"/>
</dbReference>
<sequence>MPRTDLLLVNAPADLGKKAFDLAFPFQRRLNFGLLSLATVVRDRGFTVHLLDPQIGPERDAIEWLRQTIKECEPRIVGISCISGFSYPIALAFAKAVRGLSPTCPILIGGKDHVGQLGATVLEDCESIDIVVRGEGETVLPQLVEALLHGASLSEIPNLVVRHGGFIGETRYDAGAAQAPWTCLDYDLLPDSRGFAPSIEVSRGCSFGCDFCVSARSRIRRRTPEEIVGEAERLVEHWQNPDLRIYFETPMFIMTDEEIRSLSAERDRKGLKFTWRTETRVDYLSTARLTLLHQAGLRVLDLGVESGDAGTLLRMGKTSRPHSYLSKAKEVIESANQLGVIVKVNVLFYLGETPATILTTLDFLEGCSESVNCVSAYPLMLYPGAKLEGSIERQLQRFGASLITTKEWKARHLVPVNPSRQLTYAQAASIGLSFGKSFQALDTFYHQKTYGYFSPNVTLQEFRTAAIQYGIDKLPFVLTPNEAKAARGQLKSCLLQCEIGSASG</sequence>